<sequence length="63" mass="6306">MGEMTPGIITLPFWSMTAKLPDAHLLSVNISNGSAPLQLGSKAGAIQADLGALLSAARTGDGA</sequence>
<protein>
    <recommendedName>
        <fullName evidence="3">Sir2 silent information regulator family NAD-dependent deacetylase</fullName>
    </recommendedName>
</protein>
<dbReference type="Proteomes" id="UP000095454">
    <property type="component" value="Unassembled WGS sequence"/>
</dbReference>
<dbReference type="EMBL" id="CZAQ01000008">
    <property type="protein sequence ID" value="CUO97694.1"/>
    <property type="molecule type" value="Genomic_DNA"/>
</dbReference>
<dbReference type="AlphaFoldDB" id="A0A174JDA8"/>
<gene>
    <name evidence="1" type="ORF">ERS852514_00697</name>
</gene>
<reference evidence="1 2" key="1">
    <citation type="submission" date="2015-09" db="EMBL/GenBank/DDBJ databases">
        <authorList>
            <consortium name="Pathogen Informatics"/>
        </authorList>
    </citation>
    <scope>NUCLEOTIDE SEQUENCE [LARGE SCALE GENOMIC DNA]</scope>
    <source>
        <strain evidence="1 2">2789STDY5834902</strain>
    </source>
</reference>
<evidence type="ECO:0000313" key="1">
    <source>
        <dbReference type="EMBL" id="CUO97694.1"/>
    </source>
</evidence>
<evidence type="ECO:0000313" key="2">
    <source>
        <dbReference type="Proteomes" id="UP000095454"/>
    </source>
</evidence>
<organism evidence="1 2">
    <name type="scientific">Collinsella aerofaciens</name>
    <dbReference type="NCBI Taxonomy" id="74426"/>
    <lineage>
        <taxon>Bacteria</taxon>
        <taxon>Bacillati</taxon>
        <taxon>Actinomycetota</taxon>
        <taxon>Coriobacteriia</taxon>
        <taxon>Coriobacteriales</taxon>
        <taxon>Coriobacteriaceae</taxon>
        <taxon>Collinsella</taxon>
    </lineage>
</organism>
<evidence type="ECO:0008006" key="3">
    <source>
        <dbReference type="Google" id="ProtNLM"/>
    </source>
</evidence>
<accession>A0A174JDA8</accession>
<proteinExistence type="predicted"/>
<name>A0A174JDA8_9ACTN</name>